<dbReference type="InterPro" id="IPR036894">
    <property type="entry name" value="YbaB-like_sf"/>
</dbReference>
<dbReference type="RefSeq" id="WP_285457541.1">
    <property type="nucleotide sequence ID" value="NZ_CP127173.1"/>
</dbReference>
<feature type="compositionally biased region" description="Acidic residues" evidence="1">
    <location>
        <begin position="127"/>
        <end position="144"/>
    </location>
</feature>
<dbReference type="Pfam" id="PF02575">
    <property type="entry name" value="YbaB_DNA_bd"/>
    <property type="match status" value="1"/>
</dbReference>
<dbReference type="Gene3D" id="3.30.1310.10">
    <property type="entry name" value="Nucleoid-associated protein YbaB-like domain"/>
    <property type="match status" value="1"/>
</dbReference>
<dbReference type="Proteomes" id="UP001227101">
    <property type="component" value="Chromosome"/>
</dbReference>
<feature type="compositionally biased region" description="Pro residues" evidence="1">
    <location>
        <begin position="94"/>
        <end position="116"/>
    </location>
</feature>
<dbReference type="InterPro" id="IPR004401">
    <property type="entry name" value="YbaB/EbfC"/>
</dbReference>
<gene>
    <name evidence="2" type="ORF">QP939_15850</name>
</gene>
<protein>
    <submittedName>
        <fullName evidence="2">YbaB/EbfC family nucleoid-associated protein</fullName>
    </submittedName>
</protein>
<evidence type="ECO:0000256" key="1">
    <source>
        <dbReference type="SAM" id="MobiDB-lite"/>
    </source>
</evidence>
<accession>A0ABY8XW79</accession>
<organism evidence="2 3">
    <name type="scientific">Amycolatopsis nalaikhensis</name>
    <dbReference type="NCBI Taxonomy" id="715472"/>
    <lineage>
        <taxon>Bacteria</taxon>
        <taxon>Bacillati</taxon>
        <taxon>Actinomycetota</taxon>
        <taxon>Actinomycetes</taxon>
        <taxon>Pseudonocardiales</taxon>
        <taxon>Pseudonocardiaceae</taxon>
        <taxon>Amycolatopsis</taxon>
    </lineage>
</organism>
<feature type="region of interest" description="Disordered" evidence="1">
    <location>
        <begin position="92"/>
        <end position="150"/>
    </location>
</feature>
<proteinExistence type="predicted"/>
<evidence type="ECO:0000313" key="3">
    <source>
        <dbReference type="Proteomes" id="UP001227101"/>
    </source>
</evidence>
<keyword evidence="3" id="KW-1185">Reference proteome</keyword>
<sequence length="150" mass="16043">MTAPHHDLRQLQRQAGELDVRLAAARHTATSADQLVTAVVTGQGKLVDLRIDDRALYGANAQKLGLGIVEAVRNARNAARASSLPELNALFGLQPPPPVAGTAPPLPPAPLSPPPQARESVQRQAEPDDESFEEFDFLTDEEPESGGGRW</sequence>
<reference evidence="2 3" key="1">
    <citation type="submission" date="2023-06" db="EMBL/GenBank/DDBJ databases">
        <authorList>
            <person name="Oyuntsetseg B."/>
            <person name="Kim S.B."/>
        </authorList>
    </citation>
    <scope>NUCLEOTIDE SEQUENCE [LARGE SCALE GENOMIC DNA]</scope>
    <source>
        <strain evidence="2 3">2-2</strain>
    </source>
</reference>
<name>A0ABY8XW79_9PSEU</name>
<dbReference type="EMBL" id="CP127173">
    <property type="protein sequence ID" value="WIV59977.1"/>
    <property type="molecule type" value="Genomic_DNA"/>
</dbReference>
<evidence type="ECO:0000313" key="2">
    <source>
        <dbReference type="EMBL" id="WIV59977.1"/>
    </source>
</evidence>
<dbReference type="SUPFAM" id="SSF82607">
    <property type="entry name" value="YbaB-like"/>
    <property type="match status" value="1"/>
</dbReference>